<gene>
    <name evidence="2" type="ORF">SARC_15905</name>
</gene>
<proteinExistence type="predicted"/>
<name>A0A0L0F4F6_9EUKA</name>
<feature type="region of interest" description="Disordered" evidence="1">
    <location>
        <begin position="1"/>
        <end position="83"/>
    </location>
</feature>
<dbReference type="RefSeq" id="XP_014145459.1">
    <property type="nucleotide sequence ID" value="XM_014289984.1"/>
</dbReference>
<organism evidence="2 3">
    <name type="scientific">Sphaeroforma arctica JP610</name>
    <dbReference type="NCBI Taxonomy" id="667725"/>
    <lineage>
        <taxon>Eukaryota</taxon>
        <taxon>Ichthyosporea</taxon>
        <taxon>Ichthyophonida</taxon>
        <taxon>Sphaeroforma</taxon>
    </lineage>
</organism>
<keyword evidence="3" id="KW-1185">Reference proteome</keyword>
<dbReference type="GeneID" id="25916409"/>
<dbReference type="EMBL" id="KQ248550">
    <property type="protein sequence ID" value="KNC71557.1"/>
    <property type="molecule type" value="Genomic_DNA"/>
</dbReference>
<dbReference type="AlphaFoldDB" id="A0A0L0F4F6"/>
<evidence type="ECO:0000313" key="3">
    <source>
        <dbReference type="Proteomes" id="UP000054560"/>
    </source>
</evidence>
<evidence type="ECO:0000313" key="2">
    <source>
        <dbReference type="EMBL" id="KNC71557.1"/>
    </source>
</evidence>
<reference evidence="2 3" key="1">
    <citation type="submission" date="2011-02" db="EMBL/GenBank/DDBJ databases">
        <title>The Genome Sequence of Sphaeroforma arctica JP610.</title>
        <authorList>
            <consortium name="The Broad Institute Genome Sequencing Platform"/>
            <person name="Russ C."/>
            <person name="Cuomo C."/>
            <person name="Young S.K."/>
            <person name="Zeng Q."/>
            <person name="Gargeya S."/>
            <person name="Alvarado L."/>
            <person name="Berlin A."/>
            <person name="Chapman S.B."/>
            <person name="Chen Z."/>
            <person name="Freedman E."/>
            <person name="Gellesch M."/>
            <person name="Goldberg J."/>
            <person name="Griggs A."/>
            <person name="Gujja S."/>
            <person name="Heilman E."/>
            <person name="Heiman D."/>
            <person name="Howarth C."/>
            <person name="Mehta T."/>
            <person name="Neiman D."/>
            <person name="Pearson M."/>
            <person name="Roberts A."/>
            <person name="Saif S."/>
            <person name="Shea T."/>
            <person name="Shenoy N."/>
            <person name="Sisk P."/>
            <person name="Stolte C."/>
            <person name="Sykes S."/>
            <person name="White J."/>
            <person name="Yandava C."/>
            <person name="Burger G."/>
            <person name="Gray M.W."/>
            <person name="Holland P.W.H."/>
            <person name="King N."/>
            <person name="Lang F.B.F."/>
            <person name="Roger A.J."/>
            <person name="Ruiz-Trillo I."/>
            <person name="Haas B."/>
            <person name="Nusbaum C."/>
            <person name="Birren B."/>
        </authorList>
    </citation>
    <scope>NUCLEOTIDE SEQUENCE [LARGE SCALE GENOMIC DNA]</scope>
    <source>
        <strain evidence="2 3">JP610</strain>
    </source>
</reference>
<protein>
    <submittedName>
        <fullName evidence="2">Uncharacterized protein</fullName>
    </submittedName>
</protein>
<accession>A0A0L0F4F6</accession>
<sequence length="83" mass="9176">MDKGGRFVSKQENTDKEYVAESSMESESDFGECEQPAHKPLNRFRNSTNGRFGRACKRAPDSEASGVEEQGASSDSEENLVEL</sequence>
<dbReference type="Proteomes" id="UP000054560">
    <property type="component" value="Unassembled WGS sequence"/>
</dbReference>
<evidence type="ECO:0000256" key="1">
    <source>
        <dbReference type="SAM" id="MobiDB-lite"/>
    </source>
</evidence>